<organism evidence="1 2">
    <name type="scientific">Monilinia fructigena</name>
    <dbReference type="NCBI Taxonomy" id="38457"/>
    <lineage>
        <taxon>Eukaryota</taxon>
        <taxon>Fungi</taxon>
        <taxon>Dikarya</taxon>
        <taxon>Ascomycota</taxon>
        <taxon>Pezizomycotina</taxon>
        <taxon>Leotiomycetes</taxon>
        <taxon>Helotiales</taxon>
        <taxon>Sclerotiniaceae</taxon>
        <taxon>Monilinia</taxon>
    </lineage>
</organism>
<dbReference type="AlphaFoldDB" id="A0A395J031"/>
<reference evidence="1 2" key="1">
    <citation type="submission" date="2018-06" db="EMBL/GenBank/DDBJ databases">
        <title>Genome Sequence of the Brown Rot Fungal Pathogen Monilinia fructigena.</title>
        <authorList>
            <person name="Landi L."/>
            <person name="De Miccolis Angelini R.M."/>
            <person name="Pollastro S."/>
            <person name="Abate D."/>
            <person name="Faretra F."/>
            <person name="Romanazzi G."/>
        </authorList>
    </citation>
    <scope>NUCLEOTIDE SEQUENCE [LARGE SCALE GENOMIC DNA]</scope>
    <source>
        <strain evidence="1 2">Mfrg269</strain>
    </source>
</reference>
<proteinExistence type="predicted"/>
<dbReference type="OrthoDB" id="72892at2759"/>
<evidence type="ECO:0000313" key="2">
    <source>
        <dbReference type="Proteomes" id="UP000249056"/>
    </source>
</evidence>
<dbReference type="Proteomes" id="UP000249056">
    <property type="component" value="Unassembled WGS sequence"/>
</dbReference>
<evidence type="ECO:0000313" key="1">
    <source>
        <dbReference type="EMBL" id="RAL65771.1"/>
    </source>
</evidence>
<comment type="caution">
    <text evidence="1">The sequence shown here is derived from an EMBL/GenBank/DDBJ whole genome shotgun (WGS) entry which is preliminary data.</text>
</comment>
<protein>
    <submittedName>
        <fullName evidence="1">Uncharacterized protein</fullName>
    </submittedName>
</protein>
<keyword evidence="2" id="KW-1185">Reference proteome</keyword>
<sequence>MVNVTPEKSSARNILENSQKLVDEIDIPQPIISAFEGLILKPRRMCFRKRNRQSKCCNVRETARGRPQRIGEVATKDIEEVIEGGHVAALIMLLSSEHLSVRKEALTNISKVRAKLKESPLKKRTGLASPL</sequence>
<name>A0A395J031_9HELO</name>
<gene>
    <name evidence="1" type="ORF">DID88_005436</name>
</gene>
<dbReference type="EMBL" id="QKRW01000009">
    <property type="protein sequence ID" value="RAL65771.1"/>
    <property type="molecule type" value="Genomic_DNA"/>
</dbReference>
<accession>A0A395J031</accession>